<dbReference type="RefSeq" id="WP_096490972.1">
    <property type="nucleotide sequence ID" value="NZ_CP023445.1"/>
</dbReference>
<dbReference type="Proteomes" id="UP000218505">
    <property type="component" value="Chromosome"/>
</dbReference>
<dbReference type="AlphaFoldDB" id="A0A290YYW1"/>
<keyword evidence="1" id="KW-0472">Membrane</keyword>
<keyword evidence="1" id="KW-1133">Transmembrane helix</keyword>
<protein>
    <submittedName>
        <fullName evidence="2">DUF983 domain-containing protein</fullName>
    </submittedName>
</protein>
<evidence type="ECO:0000313" key="2">
    <source>
        <dbReference type="EMBL" id="ATE51923.1"/>
    </source>
</evidence>
<feature type="transmembrane region" description="Helical" evidence="1">
    <location>
        <begin position="65"/>
        <end position="86"/>
    </location>
</feature>
<name>A0A290YYW1_9PSEU</name>
<reference evidence="2" key="1">
    <citation type="submission" date="2017-09" db="EMBL/GenBank/DDBJ databases">
        <title>Complete Genome Sequence of ansamitocin-producing Bacterium Actinosynnema pretiosum X47.</title>
        <authorList>
            <person name="Cao G."/>
            <person name="Zong G."/>
            <person name="Zhong C."/>
            <person name="Fu J."/>
        </authorList>
    </citation>
    <scope>NUCLEOTIDE SEQUENCE [LARGE SCALE GENOMIC DNA]</scope>
    <source>
        <strain evidence="2">X47</strain>
    </source>
</reference>
<feature type="transmembrane region" description="Helical" evidence="1">
    <location>
        <begin position="42"/>
        <end position="59"/>
    </location>
</feature>
<organism evidence="2 3">
    <name type="scientific">Actinosynnema pretiosum</name>
    <dbReference type="NCBI Taxonomy" id="42197"/>
    <lineage>
        <taxon>Bacteria</taxon>
        <taxon>Bacillati</taxon>
        <taxon>Actinomycetota</taxon>
        <taxon>Actinomycetes</taxon>
        <taxon>Pseudonocardiales</taxon>
        <taxon>Pseudonocardiaceae</taxon>
        <taxon>Actinosynnema</taxon>
    </lineage>
</organism>
<keyword evidence="1" id="KW-0812">Transmembrane</keyword>
<dbReference type="EMBL" id="CP023445">
    <property type="protein sequence ID" value="ATE51923.1"/>
    <property type="molecule type" value="Genomic_DNA"/>
</dbReference>
<evidence type="ECO:0000313" key="3">
    <source>
        <dbReference type="Proteomes" id="UP000218505"/>
    </source>
</evidence>
<sequence>MTRLVRGADGRMWTVRSQVEWRNPAADADFEHDVSGGQGPGVLMLAIVAAMGVLLVAWTPEQVVVPAWLGLALVMMFLFFPVRWAIRRPHLVVAESKATGDDLPPERWVGHVRGVLNVRDEVGNIARKIEMYSLPDIDGPLQPVD</sequence>
<gene>
    <name evidence="2" type="ORF">CNX65_00335</name>
</gene>
<accession>A0A290YYW1</accession>
<keyword evidence="3" id="KW-1185">Reference proteome</keyword>
<evidence type="ECO:0000256" key="1">
    <source>
        <dbReference type="SAM" id="Phobius"/>
    </source>
</evidence>
<proteinExistence type="predicted"/>
<dbReference type="KEGG" id="apre:CNX65_00335"/>